<keyword evidence="1" id="KW-0472">Membrane</keyword>
<dbReference type="AlphaFoldDB" id="A0AAE0WTE0"/>
<name>A0AAE0WTE0_9PEZI</name>
<gene>
    <name evidence="2" type="ORF">LTR78_002958</name>
</gene>
<organism evidence="2 3">
    <name type="scientific">Recurvomyces mirabilis</name>
    <dbReference type="NCBI Taxonomy" id="574656"/>
    <lineage>
        <taxon>Eukaryota</taxon>
        <taxon>Fungi</taxon>
        <taxon>Dikarya</taxon>
        <taxon>Ascomycota</taxon>
        <taxon>Pezizomycotina</taxon>
        <taxon>Dothideomycetes</taxon>
        <taxon>Dothideomycetidae</taxon>
        <taxon>Mycosphaerellales</taxon>
        <taxon>Teratosphaeriaceae</taxon>
        <taxon>Recurvomyces</taxon>
    </lineage>
</organism>
<dbReference type="EMBL" id="JAUTXT010000007">
    <property type="protein sequence ID" value="KAK3677420.1"/>
    <property type="molecule type" value="Genomic_DNA"/>
</dbReference>
<reference evidence="2" key="1">
    <citation type="submission" date="2023-07" db="EMBL/GenBank/DDBJ databases">
        <title>Black Yeasts Isolated from many extreme environments.</title>
        <authorList>
            <person name="Coleine C."/>
            <person name="Stajich J.E."/>
            <person name="Selbmann L."/>
        </authorList>
    </citation>
    <scope>NUCLEOTIDE SEQUENCE</scope>
    <source>
        <strain evidence="2">CCFEE 5485</strain>
    </source>
</reference>
<comment type="caution">
    <text evidence="2">The sequence shown here is derived from an EMBL/GenBank/DDBJ whole genome shotgun (WGS) entry which is preliminary data.</text>
</comment>
<evidence type="ECO:0000256" key="1">
    <source>
        <dbReference type="SAM" id="Phobius"/>
    </source>
</evidence>
<keyword evidence="1" id="KW-0812">Transmembrane</keyword>
<keyword evidence="1" id="KW-1133">Transmembrane helix</keyword>
<proteinExistence type="predicted"/>
<protein>
    <submittedName>
        <fullName evidence="2">Uncharacterized protein</fullName>
    </submittedName>
</protein>
<evidence type="ECO:0000313" key="3">
    <source>
        <dbReference type="Proteomes" id="UP001274830"/>
    </source>
</evidence>
<evidence type="ECO:0000313" key="2">
    <source>
        <dbReference type="EMBL" id="KAK3677420.1"/>
    </source>
</evidence>
<sequence length="75" mass="7796">MNTSAVSSSMASTCQQAGLNDTQIVQTKNDNTITIVFGTSAVVLAAFALIVAMLQLRRTPKPNTVAVEGIVAESV</sequence>
<keyword evidence="3" id="KW-1185">Reference proteome</keyword>
<dbReference type="Proteomes" id="UP001274830">
    <property type="component" value="Unassembled WGS sequence"/>
</dbReference>
<accession>A0AAE0WTE0</accession>
<feature type="transmembrane region" description="Helical" evidence="1">
    <location>
        <begin position="33"/>
        <end position="54"/>
    </location>
</feature>